<evidence type="ECO:0000259" key="8">
    <source>
        <dbReference type="Pfam" id="PF01435"/>
    </source>
</evidence>
<evidence type="ECO:0000256" key="1">
    <source>
        <dbReference type="ARBA" id="ARBA00022670"/>
    </source>
</evidence>
<comment type="similarity">
    <text evidence="6">Belongs to the peptidase M48 family.</text>
</comment>
<dbReference type="GO" id="GO:0051603">
    <property type="term" value="P:proteolysis involved in protein catabolic process"/>
    <property type="evidence" value="ECO:0007669"/>
    <property type="project" value="TreeGrafter"/>
</dbReference>
<dbReference type="Proteomes" id="UP000075391">
    <property type="component" value="Unassembled WGS sequence"/>
</dbReference>
<dbReference type="CDD" id="cd07331">
    <property type="entry name" value="M48C_Oma1_like"/>
    <property type="match status" value="1"/>
</dbReference>
<gene>
    <name evidence="9" type="ORF">AZI85_01700</name>
</gene>
<dbReference type="EMBL" id="LUKF01000001">
    <property type="protein sequence ID" value="KYG70674.1"/>
    <property type="molecule type" value="Genomic_DNA"/>
</dbReference>
<dbReference type="AlphaFoldDB" id="A0A150WW43"/>
<dbReference type="InterPro" id="IPR001915">
    <property type="entry name" value="Peptidase_M48"/>
</dbReference>
<comment type="cofactor">
    <cofactor evidence="6">
        <name>Zn(2+)</name>
        <dbReference type="ChEBI" id="CHEBI:29105"/>
    </cofactor>
    <text evidence="6">Binds 1 zinc ion per subunit.</text>
</comment>
<accession>A0A150WW43</accession>
<evidence type="ECO:0000313" key="10">
    <source>
        <dbReference type="Proteomes" id="UP000075391"/>
    </source>
</evidence>
<keyword evidence="2" id="KW-0479">Metal-binding</keyword>
<dbReference type="GO" id="GO:0004222">
    <property type="term" value="F:metalloendopeptidase activity"/>
    <property type="evidence" value="ECO:0007669"/>
    <property type="project" value="InterPro"/>
</dbReference>
<feature type="chain" id="PRO_5007573790" evidence="7">
    <location>
        <begin position="20"/>
        <end position="264"/>
    </location>
</feature>
<keyword evidence="5 6" id="KW-0482">Metalloprotease</keyword>
<keyword evidence="1 6" id="KW-0645">Protease</keyword>
<comment type="caution">
    <text evidence="9">The sequence shown here is derived from an EMBL/GenBank/DDBJ whole genome shotgun (WGS) entry which is preliminary data.</text>
</comment>
<sequence length="264" mass="29184">MRILAIFPMMFFIASCATSTNEGEIGVSRKQLLLPVGQINDMAAQTYNQMKADAQKKGALDKNPKQVERVQAIAKKLIPQTSVYRSDALKWDWEVHVITSDEINAFCMPGGKIMFYSAIIDKLQLTDAEIAAIMGHEIAHALREHSRERMSQELIKSGLAQVILATGKVDPSYIGYADQAVTLGILLPYGRGQETEADDMGLELMARAGYNPQEAVNLWKKMAAQGGGKPPEILSTHPADETRIKKITALLPKVMPLYEQVKKN</sequence>
<keyword evidence="7" id="KW-0732">Signal</keyword>
<keyword evidence="3 6" id="KW-0378">Hydrolase</keyword>
<reference evidence="9 10" key="1">
    <citation type="submission" date="2016-03" db="EMBL/GenBank/DDBJ databases">
        <authorList>
            <person name="Ploux O."/>
        </authorList>
    </citation>
    <scope>NUCLEOTIDE SEQUENCE [LARGE SCALE GENOMIC DNA]</scope>
    <source>
        <strain evidence="9 10">BER2</strain>
    </source>
</reference>
<evidence type="ECO:0000256" key="7">
    <source>
        <dbReference type="SAM" id="SignalP"/>
    </source>
</evidence>
<dbReference type="RefSeq" id="WP_063242448.1">
    <property type="nucleotide sequence ID" value="NZ_CP168967.1"/>
</dbReference>
<evidence type="ECO:0000256" key="2">
    <source>
        <dbReference type="ARBA" id="ARBA00022723"/>
    </source>
</evidence>
<dbReference type="PROSITE" id="PS51257">
    <property type="entry name" value="PROKAR_LIPOPROTEIN"/>
    <property type="match status" value="1"/>
</dbReference>
<evidence type="ECO:0000256" key="5">
    <source>
        <dbReference type="ARBA" id="ARBA00023049"/>
    </source>
</evidence>
<dbReference type="Gene3D" id="3.30.2010.10">
    <property type="entry name" value="Metalloproteases ('zincins'), catalytic domain"/>
    <property type="match status" value="1"/>
</dbReference>
<feature type="domain" description="Peptidase M48" evidence="8">
    <location>
        <begin position="65"/>
        <end position="249"/>
    </location>
</feature>
<keyword evidence="4 6" id="KW-0862">Zinc</keyword>
<dbReference type="PANTHER" id="PTHR22726:SF1">
    <property type="entry name" value="METALLOENDOPEPTIDASE OMA1, MITOCHONDRIAL"/>
    <property type="match status" value="1"/>
</dbReference>
<name>A0A150WW43_BDEBC</name>
<dbReference type="InterPro" id="IPR051156">
    <property type="entry name" value="Mito/Outer_Membr_Metalloprot"/>
</dbReference>
<dbReference type="Pfam" id="PF01435">
    <property type="entry name" value="Peptidase_M48"/>
    <property type="match status" value="1"/>
</dbReference>
<evidence type="ECO:0000256" key="4">
    <source>
        <dbReference type="ARBA" id="ARBA00022833"/>
    </source>
</evidence>
<evidence type="ECO:0000313" key="9">
    <source>
        <dbReference type="EMBL" id="KYG70674.1"/>
    </source>
</evidence>
<evidence type="ECO:0000256" key="3">
    <source>
        <dbReference type="ARBA" id="ARBA00022801"/>
    </source>
</evidence>
<feature type="signal peptide" evidence="7">
    <location>
        <begin position="1"/>
        <end position="19"/>
    </location>
</feature>
<dbReference type="GO" id="GO:0016020">
    <property type="term" value="C:membrane"/>
    <property type="evidence" value="ECO:0007669"/>
    <property type="project" value="TreeGrafter"/>
</dbReference>
<evidence type="ECO:0000256" key="6">
    <source>
        <dbReference type="RuleBase" id="RU003983"/>
    </source>
</evidence>
<dbReference type="GO" id="GO:0046872">
    <property type="term" value="F:metal ion binding"/>
    <property type="evidence" value="ECO:0007669"/>
    <property type="project" value="UniProtKB-KW"/>
</dbReference>
<dbReference type="PANTHER" id="PTHR22726">
    <property type="entry name" value="METALLOENDOPEPTIDASE OMA1"/>
    <property type="match status" value="1"/>
</dbReference>
<organism evidence="9 10">
    <name type="scientific">Bdellovibrio bacteriovorus</name>
    <dbReference type="NCBI Taxonomy" id="959"/>
    <lineage>
        <taxon>Bacteria</taxon>
        <taxon>Pseudomonadati</taxon>
        <taxon>Bdellovibrionota</taxon>
        <taxon>Bdellovibrionia</taxon>
        <taxon>Bdellovibrionales</taxon>
        <taxon>Pseudobdellovibrionaceae</taxon>
        <taxon>Bdellovibrio</taxon>
    </lineage>
</organism>
<protein>
    <submittedName>
        <fullName evidence="9">Peptidase M48</fullName>
    </submittedName>
</protein>
<dbReference type="OrthoDB" id="108155at2"/>
<proteinExistence type="inferred from homology"/>